<organism evidence="1 2">
    <name type="scientific">Cuscuta epithymum</name>
    <dbReference type="NCBI Taxonomy" id="186058"/>
    <lineage>
        <taxon>Eukaryota</taxon>
        <taxon>Viridiplantae</taxon>
        <taxon>Streptophyta</taxon>
        <taxon>Embryophyta</taxon>
        <taxon>Tracheophyta</taxon>
        <taxon>Spermatophyta</taxon>
        <taxon>Magnoliopsida</taxon>
        <taxon>eudicotyledons</taxon>
        <taxon>Gunneridae</taxon>
        <taxon>Pentapetalae</taxon>
        <taxon>asterids</taxon>
        <taxon>lamiids</taxon>
        <taxon>Solanales</taxon>
        <taxon>Convolvulaceae</taxon>
        <taxon>Cuscuteae</taxon>
        <taxon>Cuscuta</taxon>
        <taxon>Cuscuta subgen. Cuscuta</taxon>
    </lineage>
</organism>
<name>A0AAV0DV81_9ASTE</name>
<keyword evidence="2" id="KW-1185">Reference proteome</keyword>
<evidence type="ECO:0000313" key="1">
    <source>
        <dbReference type="EMBL" id="CAH9110457.1"/>
    </source>
</evidence>
<evidence type="ECO:0000313" key="2">
    <source>
        <dbReference type="Proteomes" id="UP001152523"/>
    </source>
</evidence>
<gene>
    <name evidence="1" type="ORF">CEPIT_LOCUS19138</name>
</gene>
<dbReference type="Proteomes" id="UP001152523">
    <property type="component" value="Unassembled WGS sequence"/>
</dbReference>
<reference evidence="1" key="1">
    <citation type="submission" date="2022-07" db="EMBL/GenBank/DDBJ databases">
        <authorList>
            <person name="Macas J."/>
            <person name="Novak P."/>
            <person name="Neumann P."/>
        </authorList>
    </citation>
    <scope>NUCLEOTIDE SEQUENCE</scope>
</reference>
<sequence length="64" mass="7125">MNNQSFSGKDAIKTYLADNAGLREDLTMKLSEKLFHVQEQVYTEYADVDPIVPDLTDEEASASA</sequence>
<protein>
    <submittedName>
        <fullName evidence="1">Uncharacterized protein</fullName>
    </submittedName>
</protein>
<accession>A0AAV0DV81</accession>
<comment type="caution">
    <text evidence="1">The sequence shown here is derived from an EMBL/GenBank/DDBJ whole genome shotgun (WGS) entry which is preliminary data.</text>
</comment>
<dbReference type="AlphaFoldDB" id="A0AAV0DV81"/>
<dbReference type="EMBL" id="CAMAPF010000170">
    <property type="protein sequence ID" value="CAH9110457.1"/>
    <property type="molecule type" value="Genomic_DNA"/>
</dbReference>
<proteinExistence type="predicted"/>